<evidence type="ECO:0000313" key="3">
    <source>
        <dbReference type="Proteomes" id="UP000439903"/>
    </source>
</evidence>
<accession>A0A8H4A9P7</accession>
<proteinExistence type="predicted"/>
<feature type="region of interest" description="Disordered" evidence="1">
    <location>
        <begin position="1"/>
        <end position="20"/>
    </location>
</feature>
<feature type="compositionally biased region" description="Low complexity" evidence="1">
    <location>
        <begin position="8"/>
        <end position="18"/>
    </location>
</feature>
<name>A0A8H4A9P7_GIGMA</name>
<dbReference type="Proteomes" id="UP000439903">
    <property type="component" value="Unassembled WGS sequence"/>
</dbReference>
<keyword evidence="3" id="KW-1185">Reference proteome</keyword>
<sequence>MIKLLEPSNSSSLSSTNTEHNLPSSLLVKIAMKINKLENYSFIDKMYAKAEECKQFEEMLEESICDSCDEIKKNCNKLENLLLLNEYYNSFPLALTSFFDRLIESIKQQKYAVREKTKNSIEKHHQNLIQVL</sequence>
<evidence type="ECO:0000313" key="2">
    <source>
        <dbReference type="EMBL" id="KAF0469182.1"/>
    </source>
</evidence>
<evidence type="ECO:0000256" key="1">
    <source>
        <dbReference type="SAM" id="MobiDB-lite"/>
    </source>
</evidence>
<organism evidence="2 3">
    <name type="scientific">Gigaspora margarita</name>
    <dbReference type="NCBI Taxonomy" id="4874"/>
    <lineage>
        <taxon>Eukaryota</taxon>
        <taxon>Fungi</taxon>
        <taxon>Fungi incertae sedis</taxon>
        <taxon>Mucoromycota</taxon>
        <taxon>Glomeromycotina</taxon>
        <taxon>Glomeromycetes</taxon>
        <taxon>Diversisporales</taxon>
        <taxon>Gigasporaceae</taxon>
        <taxon>Gigaspora</taxon>
    </lineage>
</organism>
<dbReference type="AlphaFoldDB" id="A0A8H4A9P7"/>
<gene>
    <name evidence="2" type="ORF">F8M41_025639</name>
</gene>
<dbReference type="EMBL" id="WTPW01000925">
    <property type="protein sequence ID" value="KAF0469182.1"/>
    <property type="molecule type" value="Genomic_DNA"/>
</dbReference>
<comment type="caution">
    <text evidence="2">The sequence shown here is derived from an EMBL/GenBank/DDBJ whole genome shotgun (WGS) entry which is preliminary data.</text>
</comment>
<protein>
    <submittedName>
        <fullName evidence="2">Uncharacterized protein</fullName>
    </submittedName>
</protein>
<reference evidence="2 3" key="1">
    <citation type="journal article" date="2019" name="Environ. Microbiol.">
        <title>At the nexus of three kingdoms: the genome of the mycorrhizal fungus Gigaspora margarita provides insights into plant, endobacterial and fungal interactions.</title>
        <authorList>
            <person name="Venice F."/>
            <person name="Ghignone S."/>
            <person name="Salvioli di Fossalunga A."/>
            <person name="Amselem J."/>
            <person name="Novero M."/>
            <person name="Xianan X."/>
            <person name="Sedzielewska Toro K."/>
            <person name="Morin E."/>
            <person name="Lipzen A."/>
            <person name="Grigoriev I.V."/>
            <person name="Henrissat B."/>
            <person name="Martin F.M."/>
            <person name="Bonfante P."/>
        </authorList>
    </citation>
    <scope>NUCLEOTIDE SEQUENCE [LARGE SCALE GENOMIC DNA]</scope>
    <source>
        <strain evidence="2 3">BEG34</strain>
    </source>
</reference>